<comment type="caution">
    <text evidence="3">The sequence shown here is derived from an EMBL/GenBank/DDBJ whole genome shotgun (WGS) entry which is preliminary data.</text>
</comment>
<comment type="similarity">
    <text evidence="1">Belongs to the YciI family.</text>
</comment>
<evidence type="ECO:0000313" key="3">
    <source>
        <dbReference type="EMBL" id="MBE1455977.1"/>
    </source>
</evidence>
<dbReference type="Gene3D" id="3.30.70.1060">
    <property type="entry name" value="Dimeric alpha+beta barrel"/>
    <property type="match status" value="1"/>
</dbReference>
<dbReference type="RefSeq" id="WP_191275572.1">
    <property type="nucleotide sequence ID" value="NZ_BMXJ01000009.1"/>
</dbReference>
<dbReference type="InterPro" id="IPR011008">
    <property type="entry name" value="Dimeric_a/b-barrel"/>
</dbReference>
<gene>
    <name evidence="3" type="ORF">H4W79_000191</name>
</gene>
<evidence type="ECO:0000313" key="4">
    <source>
        <dbReference type="Proteomes" id="UP000598217"/>
    </source>
</evidence>
<name>A0ABR9HAD7_9ACTN</name>
<dbReference type="PANTHER" id="PTHR35174">
    <property type="entry name" value="BLL7171 PROTEIN-RELATED"/>
    <property type="match status" value="1"/>
</dbReference>
<accession>A0ABR9HAD7</accession>
<protein>
    <recommendedName>
        <fullName evidence="2">YCII-related domain-containing protein</fullName>
    </recommendedName>
</protein>
<dbReference type="SUPFAM" id="SSF54909">
    <property type="entry name" value="Dimeric alpha+beta barrel"/>
    <property type="match status" value="1"/>
</dbReference>
<proteinExistence type="inferred from homology"/>
<feature type="domain" description="YCII-related" evidence="2">
    <location>
        <begin position="1"/>
        <end position="106"/>
    </location>
</feature>
<dbReference type="PANTHER" id="PTHR35174:SF4">
    <property type="entry name" value="BLL7163 PROTEIN"/>
    <property type="match status" value="1"/>
</dbReference>
<organism evidence="3 4">
    <name type="scientific">Nocardiopsis terrae</name>
    <dbReference type="NCBI Taxonomy" id="372655"/>
    <lineage>
        <taxon>Bacteria</taxon>
        <taxon>Bacillati</taxon>
        <taxon>Actinomycetota</taxon>
        <taxon>Actinomycetes</taxon>
        <taxon>Streptosporangiales</taxon>
        <taxon>Nocardiopsidaceae</taxon>
        <taxon>Nocardiopsis</taxon>
    </lineage>
</organism>
<evidence type="ECO:0000259" key="2">
    <source>
        <dbReference type="Pfam" id="PF03795"/>
    </source>
</evidence>
<dbReference type="InterPro" id="IPR005545">
    <property type="entry name" value="YCII"/>
</dbReference>
<sequence length="145" mass="16335">MRYLMSIMSTPEDEAAAYDIGPEVYEEMARYNEEMAKAGVLLTGEGLAPTSEGAEILFRDGEVSVTDGPFTEAKEFIAGYWVLQVSSRAEAVEWARRCPHPPKGSGAGIKLQLRRIGELEDLDRMPEELKERERELRAEQERRNG</sequence>
<dbReference type="EMBL" id="JADBDY010000001">
    <property type="protein sequence ID" value="MBE1455977.1"/>
    <property type="molecule type" value="Genomic_DNA"/>
</dbReference>
<evidence type="ECO:0000256" key="1">
    <source>
        <dbReference type="ARBA" id="ARBA00007689"/>
    </source>
</evidence>
<dbReference type="Proteomes" id="UP000598217">
    <property type="component" value="Unassembled WGS sequence"/>
</dbReference>
<reference evidence="3 4" key="1">
    <citation type="submission" date="2020-10" db="EMBL/GenBank/DDBJ databases">
        <title>Sequencing the genomes of 1000 actinobacteria strains.</title>
        <authorList>
            <person name="Klenk H.-P."/>
        </authorList>
    </citation>
    <scope>NUCLEOTIDE SEQUENCE [LARGE SCALE GENOMIC DNA]</scope>
    <source>
        <strain evidence="3 4">DSM 45157</strain>
    </source>
</reference>
<dbReference type="Pfam" id="PF03795">
    <property type="entry name" value="YCII"/>
    <property type="match status" value="1"/>
</dbReference>
<keyword evidence="4" id="KW-1185">Reference proteome</keyword>